<keyword evidence="1" id="KW-0812">Transmembrane</keyword>
<feature type="transmembrane region" description="Helical" evidence="1">
    <location>
        <begin position="16"/>
        <end position="38"/>
    </location>
</feature>
<reference evidence="2" key="1">
    <citation type="submission" date="2023-03" db="EMBL/GenBank/DDBJ databases">
        <title>Actinoallomurus iriomotensis NBRC 103681.</title>
        <authorList>
            <person name="Ichikawa N."/>
            <person name="Sato H."/>
            <person name="Tonouchi N."/>
        </authorList>
    </citation>
    <scope>NUCLEOTIDE SEQUENCE</scope>
    <source>
        <strain evidence="2">NBRC 103681</strain>
    </source>
</reference>
<name>A0A9W6RQ81_9ACTN</name>
<keyword evidence="1" id="KW-1133">Transmembrane helix</keyword>
<proteinExistence type="predicted"/>
<sequence length="187" mass="19874">MLFSPGWRAPVRQGQVLAVFSAGLLLGGTLTATVLWLLSGLTAPLPGVARAGLIIAVAVLGVAREAGWVRIPMPQNARQIPQEVLRARIRRGALRFGFELGTGVRTYVSASAPYVVALGLLLAHQGPVPTILTGTGFGIGRAATAATRYASRHDEWDDRRVTRMPLLKNAIALTVLVALVLLVVRGR</sequence>
<accession>A0A9W6RQ81</accession>
<comment type="caution">
    <text evidence="2">The sequence shown here is derived from an EMBL/GenBank/DDBJ whole genome shotgun (WGS) entry which is preliminary data.</text>
</comment>
<feature type="transmembrane region" description="Helical" evidence="1">
    <location>
        <begin position="166"/>
        <end position="184"/>
    </location>
</feature>
<dbReference type="AlphaFoldDB" id="A0A9W6RQ81"/>
<evidence type="ECO:0000313" key="2">
    <source>
        <dbReference type="EMBL" id="GLY78122.1"/>
    </source>
</evidence>
<dbReference type="RefSeq" id="WP_285628614.1">
    <property type="nucleotide sequence ID" value="NZ_BSTJ01000008.1"/>
</dbReference>
<gene>
    <name evidence="2" type="ORF">Airi01_063890</name>
</gene>
<evidence type="ECO:0000256" key="1">
    <source>
        <dbReference type="SAM" id="Phobius"/>
    </source>
</evidence>
<evidence type="ECO:0000313" key="3">
    <source>
        <dbReference type="Proteomes" id="UP001165135"/>
    </source>
</evidence>
<protein>
    <submittedName>
        <fullName evidence="2">Uncharacterized protein</fullName>
    </submittedName>
</protein>
<feature type="transmembrane region" description="Helical" evidence="1">
    <location>
        <begin position="44"/>
        <end position="63"/>
    </location>
</feature>
<dbReference type="EMBL" id="BSTJ01000008">
    <property type="protein sequence ID" value="GLY78122.1"/>
    <property type="molecule type" value="Genomic_DNA"/>
</dbReference>
<organism evidence="2 3">
    <name type="scientific">Actinoallomurus iriomotensis</name>
    <dbReference type="NCBI Taxonomy" id="478107"/>
    <lineage>
        <taxon>Bacteria</taxon>
        <taxon>Bacillati</taxon>
        <taxon>Actinomycetota</taxon>
        <taxon>Actinomycetes</taxon>
        <taxon>Streptosporangiales</taxon>
        <taxon>Thermomonosporaceae</taxon>
        <taxon>Actinoallomurus</taxon>
    </lineage>
</organism>
<keyword evidence="1" id="KW-0472">Membrane</keyword>
<dbReference type="Proteomes" id="UP001165135">
    <property type="component" value="Unassembled WGS sequence"/>
</dbReference>